<gene>
    <name evidence="1" type="ORF">MEUPH1_LOCUS25680</name>
</gene>
<evidence type="ECO:0000313" key="2">
    <source>
        <dbReference type="Proteomes" id="UP001160148"/>
    </source>
</evidence>
<organism evidence="1 2">
    <name type="scientific">Macrosiphum euphorbiae</name>
    <name type="common">potato aphid</name>
    <dbReference type="NCBI Taxonomy" id="13131"/>
    <lineage>
        <taxon>Eukaryota</taxon>
        <taxon>Metazoa</taxon>
        <taxon>Ecdysozoa</taxon>
        <taxon>Arthropoda</taxon>
        <taxon>Hexapoda</taxon>
        <taxon>Insecta</taxon>
        <taxon>Pterygota</taxon>
        <taxon>Neoptera</taxon>
        <taxon>Paraneoptera</taxon>
        <taxon>Hemiptera</taxon>
        <taxon>Sternorrhyncha</taxon>
        <taxon>Aphidomorpha</taxon>
        <taxon>Aphidoidea</taxon>
        <taxon>Aphididae</taxon>
        <taxon>Macrosiphini</taxon>
        <taxon>Macrosiphum</taxon>
    </lineage>
</organism>
<accession>A0AAV0XTK8</accession>
<comment type="caution">
    <text evidence="1">The sequence shown here is derived from an EMBL/GenBank/DDBJ whole genome shotgun (WGS) entry which is preliminary data.</text>
</comment>
<sequence length="184" mass="20153">MLLEPETFNGDVSTYRRADVVRDRLSAPTPALSPRMLNMSELLTQILCDRPTIGQSNSGTTGTEDVPRSRQSCIETSTADLQRPSTDTHVFKPKVELPESSLIRGRPLEQRLLKSSSCVETETFDGDVSQDGTADAIGDGLSAPTSVVEVMSADVPQLVCRRSLISRVGRRLLKVSRRLCCWCG</sequence>
<dbReference type="Proteomes" id="UP001160148">
    <property type="component" value="Unassembled WGS sequence"/>
</dbReference>
<reference evidence="1 2" key="1">
    <citation type="submission" date="2023-01" db="EMBL/GenBank/DDBJ databases">
        <authorList>
            <person name="Whitehead M."/>
        </authorList>
    </citation>
    <scope>NUCLEOTIDE SEQUENCE [LARGE SCALE GENOMIC DNA]</scope>
</reference>
<protein>
    <submittedName>
        <fullName evidence="1">Uncharacterized protein</fullName>
    </submittedName>
</protein>
<evidence type="ECO:0000313" key="1">
    <source>
        <dbReference type="EMBL" id="CAI6371708.1"/>
    </source>
</evidence>
<name>A0AAV0XTK8_9HEMI</name>
<proteinExistence type="predicted"/>
<keyword evidence="2" id="KW-1185">Reference proteome</keyword>
<dbReference type="AlphaFoldDB" id="A0AAV0XTK8"/>
<dbReference type="EMBL" id="CARXXK010001015">
    <property type="protein sequence ID" value="CAI6371708.1"/>
    <property type="molecule type" value="Genomic_DNA"/>
</dbReference>